<gene>
    <name evidence="3" type="ORF">KCG45_08000</name>
</gene>
<dbReference type="Proteomes" id="UP000699975">
    <property type="component" value="Unassembled WGS sequence"/>
</dbReference>
<organism evidence="3 4">
    <name type="scientific">Erythrobacter ani</name>
    <dbReference type="NCBI Taxonomy" id="2827235"/>
    <lineage>
        <taxon>Bacteria</taxon>
        <taxon>Pseudomonadati</taxon>
        <taxon>Pseudomonadota</taxon>
        <taxon>Alphaproteobacteria</taxon>
        <taxon>Sphingomonadales</taxon>
        <taxon>Erythrobacteraceae</taxon>
        <taxon>Erythrobacter/Porphyrobacter group</taxon>
        <taxon>Erythrobacter</taxon>
    </lineage>
</organism>
<evidence type="ECO:0000256" key="1">
    <source>
        <dbReference type="ARBA" id="ARBA00006484"/>
    </source>
</evidence>
<dbReference type="PANTHER" id="PTHR44196">
    <property type="entry name" value="DEHYDROGENASE/REDUCTASE SDR FAMILY MEMBER 7B"/>
    <property type="match status" value="1"/>
</dbReference>
<proteinExistence type="inferred from homology"/>
<accession>A0ABS6SM88</accession>
<evidence type="ECO:0000256" key="2">
    <source>
        <dbReference type="ARBA" id="ARBA00023002"/>
    </source>
</evidence>
<comment type="similarity">
    <text evidence="1">Belongs to the short-chain dehydrogenases/reductases (SDR) family.</text>
</comment>
<dbReference type="CDD" id="cd05233">
    <property type="entry name" value="SDR_c"/>
    <property type="match status" value="1"/>
</dbReference>
<dbReference type="PANTHER" id="PTHR44196:SF1">
    <property type="entry name" value="DEHYDROGENASE_REDUCTASE SDR FAMILY MEMBER 7B"/>
    <property type="match status" value="1"/>
</dbReference>
<evidence type="ECO:0000313" key="4">
    <source>
        <dbReference type="Proteomes" id="UP000699975"/>
    </source>
</evidence>
<protein>
    <submittedName>
        <fullName evidence="3">SDR family oxidoreductase</fullName>
    </submittedName>
</protein>
<sequence>MSSIEKQALDLTAHHAVTNAIDPQGALAGSATGKVLFITGASQGIGRATAAAFAAAGAKSIYATARSEQGLQEAREVVKEANPNTDYAYMSIDVTDAMQVSAAVDDCVAKFGGVDVADANAGALGPWKKLAVSDPDGWWTTFEVNVRGAYHVARYCLPHLIESAAKPQEDGAQGGHLILVSSVGAQLLVDGASDYQTSKHTINRLCEFVHSDHGAEGVKCFAMHPGGVATEIGKSMPEYMHAHLNDPPELAAAFAVWLSSGQADWAAGRYLSANWDIKELVSMKARILEDDLLVNRLRARW</sequence>
<comment type="caution">
    <text evidence="3">The sequence shown here is derived from an EMBL/GenBank/DDBJ whole genome shotgun (WGS) entry which is preliminary data.</text>
</comment>
<dbReference type="EMBL" id="JAGSPB010000002">
    <property type="protein sequence ID" value="MBV7266116.1"/>
    <property type="molecule type" value="Genomic_DNA"/>
</dbReference>
<evidence type="ECO:0000313" key="3">
    <source>
        <dbReference type="EMBL" id="MBV7266116.1"/>
    </source>
</evidence>
<dbReference type="RefSeq" id="WP_218316747.1">
    <property type="nucleotide sequence ID" value="NZ_JAGSPB010000002.1"/>
</dbReference>
<reference evidence="3 4" key="1">
    <citation type="submission" date="2021-04" db="EMBL/GenBank/DDBJ databases">
        <authorList>
            <person name="Pira H."/>
            <person name="Risdian C."/>
            <person name="Wink J."/>
        </authorList>
    </citation>
    <scope>NUCLEOTIDE SEQUENCE [LARGE SCALE GENOMIC DNA]</scope>
    <source>
        <strain evidence="3 4">WH131</strain>
    </source>
</reference>
<keyword evidence="2" id="KW-0560">Oxidoreductase</keyword>
<keyword evidence="4" id="KW-1185">Reference proteome</keyword>
<name>A0ABS6SM88_9SPHN</name>
<dbReference type="InterPro" id="IPR002347">
    <property type="entry name" value="SDR_fam"/>
</dbReference>
<dbReference type="Pfam" id="PF00106">
    <property type="entry name" value="adh_short"/>
    <property type="match status" value="1"/>
</dbReference>